<reference evidence="2 4" key="1">
    <citation type="submission" date="2020-09" db="EMBL/GenBank/DDBJ databases">
        <title>Draft Genomes of Bacterial Isolates from North Pond Shallow Sediments.</title>
        <authorList>
            <person name="Kiel Reese B."/>
            <person name="Mullis M."/>
            <person name="Weisend R.E."/>
        </authorList>
    </citation>
    <scope>NUCLEOTIDE SEQUENCE</scope>
    <source>
        <strain evidence="2">KJE-2</strain>
        <strain evidence="1 4">KJE-3</strain>
    </source>
</reference>
<evidence type="ECO:0000313" key="4">
    <source>
        <dbReference type="Proteomes" id="UP000655994"/>
    </source>
</evidence>
<keyword evidence="4" id="KW-1185">Reference proteome</keyword>
<dbReference type="GeneID" id="78251598"/>
<evidence type="ECO:0000313" key="1">
    <source>
        <dbReference type="EMBL" id="MBJ7267129.1"/>
    </source>
</evidence>
<gene>
    <name evidence="1" type="ORF">JHC10_09285</name>
    <name evidence="2" type="ORF">JHC11_03875</name>
</gene>
<name>A0A8I1GBR4_9GAMM</name>
<dbReference type="Proteomes" id="UP000621390">
    <property type="component" value="Unassembled WGS sequence"/>
</dbReference>
<dbReference type="EMBL" id="JAEMOS010000028">
    <property type="protein sequence ID" value="MBJ7267129.1"/>
    <property type="molecule type" value="Genomic_DNA"/>
</dbReference>
<evidence type="ECO:0000313" key="2">
    <source>
        <dbReference type="EMBL" id="MBJ7315133.1"/>
    </source>
</evidence>
<proteinExistence type="predicted"/>
<accession>A0A8I1GBR4</accession>
<evidence type="ECO:0000313" key="3">
    <source>
        <dbReference type="Proteomes" id="UP000621390"/>
    </source>
</evidence>
<dbReference type="RefSeq" id="WP_199494590.1">
    <property type="nucleotide sequence ID" value="NZ_CAXAWT010000003.1"/>
</dbReference>
<organism evidence="2 3">
    <name type="scientific">Idiomarina abyssalis</name>
    <dbReference type="NCBI Taxonomy" id="86102"/>
    <lineage>
        <taxon>Bacteria</taxon>
        <taxon>Pseudomonadati</taxon>
        <taxon>Pseudomonadota</taxon>
        <taxon>Gammaproteobacteria</taxon>
        <taxon>Alteromonadales</taxon>
        <taxon>Idiomarinaceae</taxon>
        <taxon>Idiomarina</taxon>
    </lineage>
</organism>
<dbReference type="AlphaFoldDB" id="A0A8I1GBR4"/>
<dbReference type="EMBL" id="JAEMOP010000002">
    <property type="protein sequence ID" value="MBJ7315133.1"/>
    <property type="molecule type" value="Genomic_DNA"/>
</dbReference>
<evidence type="ECO:0008006" key="5">
    <source>
        <dbReference type="Google" id="ProtNLM"/>
    </source>
</evidence>
<dbReference type="PROSITE" id="PS51257">
    <property type="entry name" value="PROKAR_LIPOPROTEIN"/>
    <property type="match status" value="1"/>
</dbReference>
<protein>
    <recommendedName>
        <fullName evidence="5">Lipoprotein</fullName>
    </recommendedName>
</protein>
<comment type="caution">
    <text evidence="2">The sequence shown here is derived from an EMBL/GenBank/DDBJ whole genome shotgun (WGS) entry which is preliminary data.</text>
</comment>
<dbReference type="Proteomes" id="UP000655994">
    <property type="component" value="Unassembled WGS sequence"/>
</dbReference>
<sequence>MTFKNILFCVLFLPLLIGCSQEQSTGLRSAEVKALDESMLPDERWQLSKATIEVSFCRDRVNESLLGSKSELRGWRLSGESTAFPPYRKEGLKALAKLFEEADILLWQIEGNVSAQRYHIVKPSGDSRGSVADAVFPAVVTLSSIPEVCYVAVDDSEY</sequence>